<evidence type="ECO:0000313" key="2">
    <source>
        <dbReference type="Proteomes" id="UP000434172"/>
    </source>
</evidence>
<dbReference type="Proteomes" id="UP000434172">
    <property type="component" value="Unassembled WGS sequence"/>
</dbReference>
<name>A0A8H3WA17_9PEZI</name>
<evidence type="ECO:0000313" key="1">
    <source>
        <dbReference type="EMBL" id="KAF0325081.1"/>
    </source>
</evidence>
<keyword evidence="2" id="KW-1185">Reference proteome</keyword>
<dbReference type="EMBL" id="WOWK01000039">
    <property type="protein sequence ID" value="KAF0325081.1"/>
    <property type="molecule type" value="Genomic_DNA"/>
</dbReference>
<protein>
    <recommendedName>
        <fullName evidence="3">Transcription factor domain-containing protein</fullName>
    </recommendedName>
</protein>
<evidence type="ECO:0008006" key="3">
    <source>
        <dbReference type="Google" id="ProtNLM"/>
    </source>
</evidence>
<reference evidence="1 2" key="1">
    <citation type="submission" date="2019-12" db="EMBL/GenBank/DDBJ databases">
        <title>A genome sequence resource for the geographically widespread anthracnose pathogen Colletotrichum asianum.</title>
        <authorList>
            <person name="Meng Y."/>
        </authorList>
    </citation>
    <scope>NUCLEOTIDE SEQUENCE [LARGE SCALE GENOMIC DNA]</scope>
    <source>
        <strain evidence="1 2">ICMP 18580</strain>
    </source>
</reference>
<dbReference type="CDD" id="cd12148">
    <property type="entry name" value="fungal_TF_MHR"/>
    <property type="match status" value="1"/>
</dbReference>
<accession>A0A8H3WA17</accession>
<dbReference type="AlphaFoldDB" id="A0A8H3WA17"/>
<proteinExistence type="predicted"/>
<sequence length="360" mass="40758">MDSTNSLPGFVTSLRKSAYAYSYTADKNLSIFLGRPPRIHPKFCRFHVAQLNVSGEMEMEAQSPLWDATTPFDFQAEAQWSAACAAIKEEILHPFSKSPSEHRSQKLSQGIDEHPGRRLILNEIECRWALLPPHFRLEGKLKLCDRTPLETALLLGVKLNYLHMLFLVRLALMRNILETDNDLFAIAFEMFDLVIEAVMLKDKVAHGSTSLVWKVSYFGLASAGTICLSLLQPSFLAEQHVSVQFNIFQNLAILVAEVESGTLVSPEDANYALLASATQTITSVLQSLLPGRGEQQQQERRYQSCEASSREREPQNVMEEFHEPWSPWRHSGYQDFELDFWNTLAEHPSLVGDEAYPNQV</sequence>
<gene>
    <name evidence="1" type="ORF">GQ607_007702</name>
</gene>
<comment type="caution">
    <text evidence="1">The sequence shown here is derived from an EMBL/GenBank/DDBJ whole genome shotgun (WGS) entry which is preliminary data.</text>
</comment>
<organism evidence="1 2">
    <name type="scientific">Colletotrichum asianum</name>
    <dbReference type="NCBI Taxonomy" id="702518"/>
    <lineage>
        <taxon>Eukaryota</taxon>
        <taxon>Fungi</taxon>
        <taxon>Dikarya</taxon>
        <taxon>Ascomycota</taxon>
        <taxon>Pezizomycotina</taxon>
        <taxon>Sordariomycetes</taxon>
        <taxon>Hypocreomycetidae</taxon>
        <taxon>Glomerellales</taxon>
        <taxon>Glomerellaceae</taxon>
        <taxon>Colletotrichum</taxon>
        <taxon>Colletotrichum gloeosporioides species complex</taxon>
    </lineage>
</organism>
<dbReference type="OrthoDB" id="4898680at2759"/>